<feature type="domain" description="Siroheme decarboxylase AsnC-like ligand binding" evidence="6">
    <location>
        <begin position="228"/>
        <end position="314"/>
    </location>
</feature>
<comment type="similarity">
    <text evidence="3">Belongs to the Ahb/Nir family.</text>
</comment>
<evidence type="ECO:0000256" key="3">
    <source>
        <dbReference type="ARBA" id="ARBA00023457"/>
    </source>
</evidence>
<keyword evidence="9" id="KW-1185">Reference proteome</keyword>
<protein>
    <recommendedName>
        <fullName evidence="4">siroheme decarboxylase</fullName>
        <ecNumber evidence="4">4.1.1.111</ecNumber>
    </recommendedName>
</protein>
<dbReference type="EC" id="4.1.1.111" evidence="4"/>
<dbReference type="InterPro" id="IPR040523">
    <property type="entry name" value="AsnC_trans_reg2"/>
</dbReference>
<comment type="pathway">
    <text evidence="2">Porphyrin-containing compound metabolism.</text>
</comment>
<dbReference type="InterPro" id="IPR050684">
    <property type="entry name" value="HTH-Siroheme_Decarb"/>
</dbReference>
<name>A0A240UA53_9BURK</name>
<evidence type="ECO:0000256" key="5">
    <source>
        <dbReference type="ARBA" id="ARBA00048470"/>
    </source>
</evidence>
<feature type="domain" description="Siroheme decarboxylase NirL-like HTH" evidence="7">
    <location>
        <begin position="10"/>
        <end position="52"/>
    </location>
</feature>
<organism evidence="8 9">
    <name type="scientific">Acidovorax carolinensis</name>
    <dbReference type="NCBI Taxonomy" id="553814"/>
    <lineage>
        <taxon>Bacteria</taxon>
        <taxon>Pseudomonadati</taxon>
        <taxon>Pseudomonadota</taxon>
        <taxon>Betaproteobacteria</taxon>
        <taxon>Burkholderiales</taxon>
        <taxon>Comamonadaceae</taxon>
        <taxon>Acidovorax</taxon>
    </lineage>
</organism>
<dbReference type="PANTHER" id="PTHR43413">
    <property type="entry name" value="TRANSCRIPTIONAL REGULATOR, ASNC FAMILY"/>
    <property type="match status" value="1"/>
</dbReference>
<dbReference type="Pfam" id="PF17805">
    <property type="entry name" value="AsnC_trans_reg2"/>
    <property type="match status" value="2"/>
</dbReference>
<sequence>MSPDADLRLALLNPWQRGFPLVREPFAHIAGTLDMSADEVLAGYARLQSDGALSRIGGVFAGDAGGAALLAAMAVPPERLDAVAAVISSHPGVNHNYQREHANNLWFVMTGHDDTAVRSAMQSLEEATGLSALQLRMQRAYRIDLGFDLRSSTAPRPMTATPEAAPVAEADRPLAALLEDGLPLTPHPFDDWAHALGRTPESVLHTLQQWLDQGTLRRIGAIVRHHELGFDANAMTVFNIPDAQVDACGEALARETGVTLAYQRERGEGWPYNLYCMVHGRDRAAVLDVIARAIAHCGLAQYPHEVLFSCRRFKQTGPRRFRALPEATAASAATPEVLDAVAG</sequence>
<dbReference type="InterPro" id="IPR029058">
    <property type="entry name" value="AB_hydrolase_fold"/>
</dbReference>
<dbReference type="InterPro" id="IPR053953">
    <property type="entry name" value="NirdL-like_HTH"/>
</dbReference>
<dbReference type="GO" id="GO:0016829">
    <property type="term" value="F:lyase activity"/>
    <property type="evidence" value="ECO:0007669"/>
    <property type="project" value="UniProtKB-KW"/>
</dbReference>
<dbReference type="AlphaFoldDB" id="A0A240UA53"/>
<dbReference type="Gene3D" id="3.30.70.3460">
    <property type="match status" value="2"/>
</dbReference>
<evidence type="ECO:0000256" key="1">
    <source>
        <dbReference type="ARBA" id="ARBA00023239"/>
    </source>
</evidence>
<gene>
    <name evidence="8" type="ORF">CBP36_02755</name>
</gene>
<evidence type="ECO:0000259" key="7">
    <source>
        <dbReference type="Pfam" id="PF22451"/>
    </source>
</evidence>
<dbReference type="RefSeq" id="WP_086926482.1">
    <property type="nucleotide sequence ID" value="NZ_CP021366.1"/>
</dbReference>
<keyword evidence="1" id="KW-0456">Lyase</keyword>
<evidence type="ECO:0000256" key="2">
    <source>
        <dbReference type="ARBA" id="ARBA00023444"/>
    </source>
</evidence>
<dbReference type="SUPFAM" id="SSF53474">
    <property type="entry name" value="alpha/beta-Hydrolases"/>
    <property type="match status" value="1"/>
</dbReference>
<dbReference type="EMBL" id="CP021366">
    <property type="protein sequence ID" value="ART57919.1"/>
    <property type="molecule type" value="Genomic_DNA"/>
</dbReference>
<feature type="domain" description="Siroheme decarboxylase NirL-like HTH" evidence="7">
    <location>
        <begin position="174"/>
        <end position="217"/>
    </location>
</feature>
<dbReference type="Proteomes" id="UP000194440">
    <property type="component" value="Chromosome"/>
</dbReference>
<evidence type="ECO:0000259" key="6">
    <source>
        <dbReference type="Pfam" id="PF17805"/>
    </source>
</evidence>
<proteinExistence type="inferred from homology"/>
<evidence type="ECO:0000256" key="4">
    <source>
        <dbReference type="ARBA" id="ARBA00023471"/>
    </source>
</evidence>
<comment type="catalytic activity">
    <reaction evidence="5">
        <text>siroheme + 2 H(+) = 12,18-didecarboxysiroheme + 2 CO2</text>
        <dbReference type="Rhea" id="RHEA:19093"/>
        <dbReference type="ChEBI" id="CHEBI:15378"/>
        <dbReference type="ChEBI" id="CHEBI:16526"/>
        <dbReference type="ChEBI" id="CHEBI:60052"/>
        <dbReference type="ChEBI" id="CHEBI:140497"/>
        <dbReference type="EC" id="4.1.1.111"/>
    </reaction>
</comment>
<evidence type="ECO:0000313" key="8">
    <source>
        <dbReference type="EMBL" id="ART57919.1"/>
    </source>
</evidence>
<feature type="domain" description="Siroheme decarboxylase AsnC-like ligand binding" evidence="6">
    <location>
        <begin position="68"/>
        <end position="139"/>
    </location>
</feature>
<evidence type="ECO:0000313" key="9">
    <source>
        <dbReference type="Proteomes" id="UP000194440"/>
    </source>
</evidence>
<dbReference type="Pfam" id="PF22451">
    <property type="entry name" value="NirdL-like_HTH"/>
    <property type="match status" value="2"/>
</dbReference>
<reference evidence="8" key="1">
    <citation type="submission" date="2017-05" db="EMBL/GenBank/DDBJ databases">
        <title>Polyphasic characterization of four soil-derived phenanthrene-degrading Acidovorax strains and proposal of Acidovorax phenanthrenivorans sp. nov.</title>
        <authorList>
            <person name="Singleton D."/>
            <person name="Lee J."/>
            <person name="Dickey A.N."/>
            <person name="Stroud A."/>
            <person name="Scholl E.H."/>
            <person name="Wright F.A."/>
            <person name="Aitken M.D."/>
        </authorList>
    </citation>
    <scope>NUCLEOTIDE SEQUENCE</scope>
    <source>
        <strain evidence="8">P4</strain>
    </source>
</reference>
<accession>A0A240UA53</accession>
<dbReference type="PANTHER" id="PTHR43413:SF1">
    <property type="entry name" value="SIROHEME DECARBOXYLASE NIRL SUBUNIT"/>
    <property type="match status" value="1"/>
</dbReference>
<dbReference type="KEGG" id="acip:CBP36_02755"/>
<dbReference type="OrthoDB" id="9806536at2"/>